<feature type="active site" evidence="1">
    <location>
        <position position="258"/>
    </location>
</feature>
<dbReference type="GO" id="GO:0005524">
    <property type="term" value="F:ATP binding"/>
    <property type="evidence" value="ECO:0007669"/>
    <property type="project" value="UniProtKB-KW"/>
</dbReference>
<accession>K9P5Q5</accession>
<dbReference type="STRING" id="292564.Cyagr_1269"/>
<dbReference type="eggNOG" id="COG3177">
    <property type="taxonomic scope" value="Bacteria"/>
</dbReference>
<dbReference type="Gene3D" id="1.10.3290.10">
    <property type="entry name" value="Fido-like domain"/>
    <property type="match status" value="1"/>
</dbReference>
<gene>
    <name evidence="4" type="ordered locus">Cyagr_1269</name>
</gene>
<evidence type="ECO:0000313" key="4">
    <source>
        <dbReference type="EMBL" id="AFY28445.1"/>
    </source>
</evidence>
<dbReference type="PANTHER" id="PTHR13504">
    <property type="entry name" value="FIDO DOMAIN-CONTAINING PROTEIN DDB_G0283145"/>
    <property type="match status" value="1"/>
</dbReference>
<reference evidence="5" key="1">
    <citation type="journal article" date="2013" name="Proc. Natl. Acad. Sci. U.S.A.">
        <title>Improving the coverage of the cyanobacterial phylum using diversity-driven genome sequencing.</title>
        <authorList>
            <person name="Shih P.M."/>
            <person name="Wu D."/>
            <person name="Latifi A."/>
            <person name="Axen S.D."/>
            <person name="Fewer D.P."/>
            <person name="Talla E."/>
            <person name="Calteau A."/>
            <person name="Cai F."/>
            <person name="Tandeau de Marsac N."/>
            <person name="Rippka R."/>
            <person name="Herdman M."/>
            <person name="Sivonen K."/>
            <person name="Coursin T."/>
            <person name="Laurent T."/>
            <person name="Goodwin L."/>
            <person name="Nolan M."/>
            <person name="Davenport K.W."/>
            <person name="Han C.S."/>
            <person name="Rubin E.M."/>
            <person name="Eisen J.A."/>
            <person name="Woyke T."/>
            <person name="Gugger M."/>
            <person name="Kerfeld C.A."/>
        </authorList>
    </citation>
    <scope>NUCLEOTIDE SEQUENCE [LARGE SCALE GENOMIC DNA]</scope>
    <source>
        <strain evidence="5">ATCC 27147 / PCC 6307</strain>
    </source>
</reference>
<dbReference type="AlphaFoldDB" id="K9P5Q5"/>
<dbReference type="InterPro" id="IPR003812">
    <property type="entry name" value="Fido"/>
</dbReference>
<feature type="binding site" evidence="2">
    <location>
        <begin position="262"/>
        <end position="269"/>
    </location>
    <ligand>
        <name>ATP</name>
        <dbReference type="ChEBI" id="CHEBI:30616"/>
    </ligand>
</feature>
<dbReference type="Pfam" id="PF02661">
    <property type="entry name" value="Fic"/>
    <property type="match status" value="1"/>
</dbReference>
<dbReference type="PROSITE" id="PS51459">
    <property type="entry name" value="FIDO"/>
    <property type="match status" value="1"/>
</dbReference>
<dbReference type="PATRIC" id="fig|292564.3.peg.1213"/>
<proteinExistence type="predicted"/>
<dbReference type="InterPro" id="IPR036597">
    <property type="entry name" value="Fido-like_dom_sf"/>
</dbReference>
<name>K9P5Q5_CYAGP</name>
<dbReference type="SUPFAM" id="SSF140931">
    <property type="entry name" value="Fic-like"/>
    <property type="match status" value="1"/>
</dbReference>
<keyword evidence="2" id="KW-0547">Nucleotide-binding</keyword>
<sequence length="427" mass="48353">MLQRSGGLEETLPMLSRLATAADGDHYLHWDELRHRPPPEGLSHEQWWLAEKLSRRPTPLPLLASDGQAFWFSQPPVLLQGLHQIDMQAGASVVAPEAVNTRSTRDRYLLSSLMEEAITSSQMEGAATTRDVAKAMIRSRRPPRDRSERMILNNFLTMQRIQELRKQPLTPQLVLDLHRLVSEDTLDDPADAGRLRPAVKEVVVDDAYGTVFHVPPPAEELPQRLAELCRFANGETPKVFIHPVVRAIALHFWLAYDHPFCDGNGRTARALFYWAMLHQGYWLFEFVSISSVINKARGQYERSFLLSESDDNDLTYFLLAQVKVIQQAIANLHAYLERKAGEVGALQQRLEGMDGLNHRQLALLRHALRHSGFRYTVLSHQNSHGVSHQTARSDLQKLAAQGLLMAGKDGRREIFRVPEDLAARVPD</sequence>
<dbReference type="KEGG" id="cgc:Cyagr_1269"/>
<feature type="binding site" evidence="2">
    <location>
        <begin position="204"/>
        <end position="213"/>
    </location>
    <ligand>
        <name>ATP</name>
        <dbReference type="ChEBI" id="CHEBI:30616"/>
    </ligand>
</feature>
<evidence type="ECO:0000256" key="1">
    <source>
        <dbReference type="PIRSR" id="PIRSR640198-1"/>
    </source>
</evidence>
<dbReference type="EMBL" id="CP003495">
    <property type="protein sequence ID" value="AFY28445.1"/>
    <property type="molecule type" value="Genomic_DNA"/>
</dbReference>
<keyword evidence="2" id="KW-0067">ATP-binding</keyword>
<dbReference type="PANTHER" id="PTHR13504:SF38">
    <property type="entry name" value="FIDO DOMAIN-CONTAINING PROTEIN"/>
    <property type="match status" value="1"/>
</dbReference>
<organism evidence="4 5">
    <name type="scientific">Cyanobium gracile (strain ATCC 27147 / PCC 6307)</name>
    <dbReference type="NCBI Taxonomy" id="292564"/>
    <lineage>
        <taxon>Bacteria</taxon>
        <taxon>Bacillati</taxon>
        <taxon>Cyanobacteriota</taxon>
        <taxon>Cyanophyceae</taxon>
        <taxon>Synechococcales</taxon>
        <taxon>Prochlorococcaceae</taxon>
        <taxon>Cyanobium</taxon>
    </lineage>
</organism>
<evidence type="ECO:0000313" key="5">
    <source>
        <dbReference type="Proteomes" id="UP000010388"/>
    </source>
</evidence>
<dbReference type="HOGENOM" id="CLU_038572_0_0_3"/>
<evidence type="ECO:0000256" key="2">
    <source>
        <dbReference type="PIRSR" id="PIRSR640198-2"/>
    </source>
</evidence>
<feature type="domain" description="Fido" evidence="3">
    <location>
        <begin position="169"/>
        <end position="320"/>
    </location>
</feature>
<protein>
    <recommendedName>
        <fullName evidence="3">Fido domain-containing protein</fullName>
    </recommendedName>
</protein>
<dbReference type="Proteomes" id="UP000010388">
    <property type="component" value="Chromosome"/>
</dbReference>
<dbReference type="InterPro" id="IPR040198">
    <property type="entry name" value="Fido_containing"/>
</dbReference>
<evidence type="ECO:0000259" key="3">
    <source>
        <dbReference type="PROSITE" id="PS51459"/>
    </source>
</evidence>